<dbReference type="EMBL" id="MN740306">
    <property type="protein sequence ID" value="QHT99263.1"/>
    <property type="molecule type" value="Genomic_DNA"/>
</dbReference>
<protein>
    <submittedName>
        <fullName evidence="1">Uncharacterized protein</fullName>
    </submittedName>
</protein>
<reference evidence="1" key="1">
    <citation type="journal article" date="2020" name="Nature">
        <title>Giant virus diversity and host interactions through global metagenomics.</title>
        <authorList>
            <person name="Schulz F."/>
            <person name="Roux S."/>
            <person name="Paez-Espino D."/>
            <person name="Jungbluth S."/>
            <person name="Walsh D.A."/>
            <person name="Denef V.J."/>
            <person name="McMahon K.D."/>
            <person name="Konstantinidis K.T."/>
            <person name="Eloe-Fadrosh E.A."/>
            <person name="Kyrpides N.C."/>
            <person name="Woyke T."/>
        </authorList>
    </citation>
    <scope>NUCLEOTIDE SEQUENCE</scope>
    <source>
        <strain evidence="1">GVMAG-M-3300025699-48</strain>
    </source>
</reference>
<organism evidence="1">
    <name type="scientific">viral metagenome</name>
    <dbReference type="NCBI Taxonomy" id="1070528"/>
    <lineage>
        <taxon>unclassified sequences</taxon>
        <taxon>metagenomes</taxon>
        <taxon>organismal metagenomes</taxon>
    </lineage>
</organism>
<proteinExistence type="predicted"/>
<name>A0A6C0J6K9_9ZZZZ</name>
<sequence length="65" mass="7655">MMTIKVPKYYAQEFQKKVCSRTKIIIPGFTALCFKTENRVFSEKFILQDLKSGHFQNVHFSKPLL</sequence>
<dbReference type="AlphaFoldDB" id="A0A6C0J6K9"/>
<accession>A0A6C0J6K9</accession>
<evidence type="ECO:0000313" key="1">
    <source>
        <dbReference type="EMBL" id="QHT99263.1"/>
    </source>
</evidence>